<evidence type="ECO:0000313" key="2">
    <source>
        <dbReference type="Proteomes" id="UP000838756"/>
    </source>
</evidence>
<dbReference type="AlphaFoldDB" id="A0A8S4RV08"/>
<comment type="caution">
    <text evidence="1">The sequence shown here is derived from an EMBL/GenBank/DDBJ whole genome shotgun (WGS) entry which is preliminary data.</text>
</comment>
<dbReference type="Proteomes" id="UP000838756">
    <property type="component" value="Unassembled WGS sequence"/>
</dbReference>
<reference evidence="1" key="1">
    <citation type="submission" date="2022-03" db="EMBL/GenBank/DDBJ databases">
        <authorList>
            <person name="Lindestad O."/>
        </authorList>
    </citation>
    <scope>NUCLEOTIDE SEQUENCE</scope>
</reference>
<dbReference type="EMBL" id="CAKXAJ010025635">
    <property type="protein sequence ID" value="CAH2242225.1"/>
    <property type="molecule type" value="Genomic_DNA"/>
</dbReference>
<evidence type="ECO:0000313" key="1">
    <source>
        <dbReference type="EMBL" id="CAH2242225.1"/>
    </source>
</evidence>
<keyword evidence="2" id="KW-1185">Reference proteome</keyword>
<protein>
    <submittedName>
        <fullName evidence="1">Jg25158 protein</fullName>
    </submittedName>
</protein>
<name>A0A8S4RV08_9NEOP</name>
<organism evidence="1 2">
    <name type="scientific">Pararge aegeria aegeria</name>
    <dbReference type="NCBI Taxonomy" id="348720"/>
    <lineage>
        <taxon>Eukaryota</taxon>
        <taxon>Metazoa</taxon>
        <taxon>Ecdysozoa</taxon>
        <taxon>Arthropoda</taxon>
        <taxon>Hexapoda</taxon>
        <taxon>Insecta</taxon>
        <taxon>Pterygota</taxon>
        <taxon>Neoptera</taxon>
        <taxon>Endopterygota</taxon>
        <taxon>Lepidoptera</taxon>
        <taxon>Glossata</taxon>
        <taxon>Ditrysia</taxon>
        <taxon>Papilionoidea</taxon>
        <taxon>Nymphalidae</taxon>
        <taxon>Satyrinae</taxon>
        <taxon>Satyrini</taxon>
        <taxon>Parargina</taxon>
        <taxon>Pararge</taxon>
    </lineage>
</organism>
<sequence>MNKHRRRNSGNVSKEMKSWKLGMHSISRQERDPLCGFNTDARITCCLVVMVNQNTVVSCHYSSSSLECHTRRRREYKAERTEVRFCQAAETLIMLSAAVADQAVGSLMLAEVSPCHRVAEM</sequence>
<accession>A0A8S4RV08</accession>
<gene>
    <name evidence="1" type="primary">jg25158</name>
    <name evidence="1" type="ORF">PAEG_LOCUS18572</name>
</gene>
<proteinExistence type="predicted"/>